<protein>
    <submittedName>
        <fullName evidence="1">Unannotated protein</fullName>
    </submittedName>
</protein>
<dbReference type="EMBL" id="CAFBQJ010000204">
    <property type="protein sequence ID" value="CAB5053388.1"/>
    <property type="molecule type" value="Genomic_DNA"/>
</dbReference>
<evidence type="ECO:0000313" key="1">
    <source>
        <dbReference type="EMBL" id="CAB5053388.1"/>
    </source>
</evidence>
<accession>A0A6J7TMN1</accession>
<name>A0A6J7TMN1_9ZZZZ</name>
<proteinExistence type="predicted"/>
<dbReference type="AlphaFoldDB" id="A0A6J7TMN1"/>
<sequence>MNVTESPSLTEFELAETVNVGFVAEVPRKVDPVPEGTEGVTTKAAVLARPTEYAALFEDNETVTVSSLSLADPLYPRSNCH</sequence>
<organism evidence="1">
    <name type="scientific">freshwater metagenome</name>
    <dbReference type="NCBI Taxonomy" id="449393"/>
    <lineage>
        <taxon>unclassified sequences</taxon>
        <taxon>metagenomes</taxon>
        <taxon>ecological metagenomes</taxon>
    </lineage>
</organism>
<reference evidence="1" key="1">
    <citation type="submission" date="2020-05" db="EMBL/GenBank/DDBJ databases">
        <authorList>
            <person name="Chiriac C."/>
            <person name="Salcher M."/>
            <person name="Ghai R."/>
            <person name="Kavagutti S V."/>
        </authorList>
    </citation>
    <scope>NUCLEOTIDE SEQUENCE</scope>
</reference>
<gene>
    <name evidence="1" type="ORF">UFOPK4275_01048</name>
</gene>